<dbReference type="STRING" id="1618573.UT19_C0004G0062"/>
<dbReference type="EMBL" id="LBVW01000004">
    <property type="protein sequence ID" value="KKQ94101.1"/>
    <property type="molecule type" value="Genomic_DNA"/>
</dbReference>
<keyword evidence="1" id="KW-0472">Membrane</keyword>
<accession>A0A0G0PXJ6</accession>
<name>A0A0G0PXJ6_9BACT</name>
<evidence type="ECO:0000313" key="4">
    <source>
        <dbReference type="Proteomes" id="UP000034932"/>
    </source>
</evidence>
<evidence type="ECO:0000313" key="3">
    <source>
        <dbReference type="EMBL" id="KKQ94101.1"/>
    </source>
</evidence>
<feature type="transmembrane region" description="Helical" evidence="1">
    <location>
        <begin position="265"/>
        <end position="284"/>
    </location>
</feature>
<reference evidence="3 4" key="1">
    <citation type="journal article" date="2015" name="Nature">
        <title>rRNA introns, odd ribosomes, and small enigmatic genomes across a large radiation of phyla.</title>
        <authorList>
            <person name="Brown C.T."/>
            <person name="Hug L.A."/>
            <person name="Thomas B.C."/>
            <person name="Sharon I."/>
            <person name="Castelle C.J."/>
            <person name="Singh A."/>
            <person name="Wilkins M.J."/>
            <person name="Williams K.H."/>
            <person name="Banfield J.F."/>
        </authorList>
    </citation>
    <scope>NUCLEOTIDE SEQUENCE [LARGE SCALE GENOMIC DNA]</scope>
</reference>
<feature type="domain" description="SCP" evidence="2">
    <location>
        <begin position="68"/>
        <end position="177"/>
    </location>
</feature>
<gene>
    <name evidence="3" type="ORF">UT19_C0004G0062</name>
</gene>
<sequence>MNTVAVTLSHFLFPRHSNNHKAKLLHSTSLMLLALFLIFYQVILHALPLTGIRILGYAANIPTSEVINLTNQKRAENGVASLSTSVLLTEAARLKGEHMLVNDYWAHTAPDGTEPWTFFTDVGYKYRYAGENLARDFSNPNSAIEAWLASPSHRENMLSGKYKEIGVAVVEGDLGGVDTTIIVSFFGTNISDTTSQVPVVAAKPQIEVTPTPQSLATFTPTPPYLAGVVTPTQGIEKIITLEEPVQERAGRYQILFSPFESTKEVAVATTVLLLVVLIIDGIIVTRRNITRIGGRTFAHIAFLGMILAILLIAKVGEIL</sequence>
<organism evidence="3 4">
    <name type="scientific">Candidatus Woesebacteria bacterium GW2011_GWB1_39_10b</name>
    <dbReference type="NCBI Taxonomy" id="1618573"/>
    <lineage>
        <taxon>Bacteria</taxon>
        <taxon>Candidatus Woeseibacteriota</taxon>
    </lineage>
</organism>
<comment type="caution">
    <text evidence="3">The sequence shown here is derived from an EMBL/GenBank/DDBJ whole genome shotgun (WGS) entry which is preliminary data.</text>
</comment>
<dbReference type="SUPFAM" id="SSF55797">
    <property type="entry name" value="PR-1-like"/>
    <property type="match status" value="1"/>
</dbReference>
<evidence type="ECO:0000256" key="1">
    <source>
        <dbReference type="SAM" id="Phobius"/>
    </source>
</evidence>
<protein>
    <recommendedName>
        <fullName evidence="2">SCP domain-containing protein</fullName>
    </recommendedName>
</protein>
<dbReference type="PANTHER" id="PTHR31157:SF1">
    <property type="entry name" value="SCP DOMAIN-CONTAINING PROTEIN"/>
    <property type="match status" value="1"/>
</dbReference>
<dbReference type="InterPro" id="IPR035940">
    <property type="entry name" value="CAP_sf"/>
</dbReference>
<dbReference type="Proteomes" id="UP000034932">
    <property type="component" value="Unassembled WGS sequence"/>
</dbReference>
<proteinExistence type="predicted"/>
<feature type="transmembrane region" description="Helical" evidence="1">
    <location>
        <begin position="296"/>
        <end position="316"/>
    </location>
</feature>
<feature type="transmembrane region" description="Helical" evidence="1">
    <location>
        <begin position="24"/>
        <end position="43"/>
    </location>
</feature>
<keyword evidence="1" id="KW-0812">Transmembrane</keyword>
<dbReference type="Gene3D" id="3.40.33.10">
    <property type="entry name" value="CAP"/>
    <property type="match status" value="1"/>
</dbReference>
<evidence type="ECO:0000259" key="2">
    <source>
        <dbReference type="Pfam" id="PF00188"/>
    </source>
</evidence>
<dbReference type="PANTHER" id="PTHR31157">
    <property type="entry name" value="SCP DOMAIN-CONTAINING PROTEIN"/>
    <property type="match status" value="1"/>
</dbReference>
<dbReference type="AlphaFoldDB" id="A0A0G0PXJ6"/>
<dbReference type="InterPro" id="IPR014044">
    <property type="entry name" value="CAP_dom"/>
</dbReference>
<keyword evidence="1" id="KW-1133">Transmembrane helix</keyword>
<dbReference type="CDD" id="cd05379">
    <property type="entry name" value="CAP_bacterial"/>
    <property type="match status" value="1"/>
</dbReference>
<dbReference type="Pfam" id="PF00188">
    <property type="entry name" value="CAP"/>
    <property type="match status" value="1"/>
</dbReference>